<dbReference type="GO" id="GO:0003700">
    <property type="term" value="F:DNA-binding transcription factor activity"/>
    <property type="evidence" value="ECO:0007669"/>
    <property type="project" value="InterPro"/>
</dbReference>
<reference evidence="7 8" key="1">
    <citation type="submission" date="2016-10" db="EMBL/GenBank/DDBJ databases">
        <authorList>
            <person name="Varghese N."/>
            <person name="Submissions S."/>
        </authorList>
    </citation>
    <scope>NUCLEOTIDE SEQUENCE [LARGE SCALE GENOMIC DNA]</scope>
    <source>
        <strain evidence="7 8">IAM 15147</strain>
    </source>
</reference>
<name>A0AA94HMK2_9MICO</name>
<dbReference type="PANTHER" id="PTHR30204:SF69">
    <property type="entry name" value="MERR-FAMILY TRANSCRIPTIONAL REGULATOR"/>
    <property type="match status" value="1"/>
</dbReference>
<evidence type="ECO:0000256" key="2">
    <source>
        <dbReference type="ARBA" id="ARBA00023015"/>
    </source>
</evidence>
<dbReference type="CDD" id="cd00592">
    <property type="entry name" value="HTH_MerR-like"/>
    <property type="match status" value="1"/>
</dbReference>
<evidence type="ECO:0000259" key="6">
    <source>
        <dbReference type="PROSITE" id="PS50937"/>
    </source>
</evidence>
<feature type="domain" description="HTH merR-type" evidence="6">
    <location>
        <begin position="11"/>
        <end position="79"/>
    </location>
</feature>
<dbReference type="Pfam" id="PF13411">
    <property type="entry name" value="MerR_1"/>
    <property type="match status" value="1"/>
</dbReference>
<evidence type="ECO:0000313" key="7">
    <source>
        <dbReference type="EMBL" id="SFS11094.1"/>
    </source>
</evidence>
<evidence type="ECO:0000256" key="3">
    <source>
        <dbReference type="ARBA" id="ARBA00023125"/>
    </source>
</evidence>
<proteinExistence type="predicted"/>
<dbReference type="PANTHER" id="PTHR30204">
    <property type="entry name" value="REDOX-CYCLING DRUG-SENSING TRANSCRIPTIONAL ACTIVATOR SOXR"/>
    <property type="match status" value="1"/>
</dbReference>
<keyword evidence="2" id="KW-0805">Transcription regulation</keyword>
<evidence type="ECO:0000256" key="5">
    <source>
        <dbReference type="SAM" id="MobiDB-lite"/>
    </source>
</evidence>
<dbReference type="GO" id="GO:0003677">
    <property type="term" value="F:DNA binding"/>
    <property type="evidence" value="ECO:0007669"/>
    <property type="project" value="UniProtKB-KW"/>
</dbReference>
<dbReference type="InterPro" id="IPR047057">
    <property type="entry name" value="MerR_fam"/>
</dbReference>
<dbReference type="SUPFAM" id="SSF46955">
    <property type="entry name" value="Putative DNA-binding domain"/>
    <property type="match status" value="1"/>
</dbReference>
<feature type="region of interest" description="Disordered" evidence="5">
    <location>
        <begin position="141"/>
        <end position="162"/>
    </location>
</feature>
<evidence type="ECO:0000256" key="4">
    <source>
        <dbReference type="ARBA" id="ARBA00023163"/>
    </source>
</evidence>
<dbReference type="PRINTS" id="PR00040">
    <property type="entry name" value="HTHMERR"/>
</dbReference>
<evidence type="ECO:0000256" key="1">
    <source>
        <dbReference type="ARBA" id="ARBA00022491"/>
    </source>
</evidence>
<comment type="caution">
    <text evidence="7">The sequence shown here is derived from an EMBL/GenBank/DDBJ whole genome shotgun (WGS) entry which is preliminary data.</text>
</comment>
<dbReference type="SMART" id="SM00422">
    <property type="entry name" value="HTH_MERR"/>
    <property type="match status" value="1"/>
</dbReference>
<protein>
    <submittedName>
        <fullName evidence="7">DNA-binding transcriptional regulator, MerR family</fullName>
    </submittedName>
</protein>
<dbReference type="InterPro" id="IPR009061">
    <property type="entry name" value="DNA-bd_dom_put_sf"/>
</dbReference>
<dbReference type="Gene3D" id="1.10.1660.10">
    <property type="match status" value="1"/>
</dbReference>
<evidence type="ECO:0000313" key="8">
    <source>
        <dbReference type="Proteomes" id="UP000198506"/>
    </source>
</evidence>
<keyword evidence="1" id="KW-0678">Repressor</keyword>
<keyword evidence="8" id="KW-1185">Reference proteome</keyword>
<dbReference type="PROSITE" id="PS50937">
    <property type="entry name" value="HTH_MERR_2"/>
    <property type="match status" value="1"/>
</dbReference>
<gene>
    <name evidence="7" type="ORF">SAMN04487783_1514</name>
</gene>
<dbReference type="AlphaFoldDB" id="A0AA94HMK2"/>
<accession>A0AA94HMK2</accession>
<organism evidence="7 8">
    <name type="scientific">Agrococcus baldri</name>
    <dbReference type="NCBI Taxonomy" id="153730"/>
    <lineage>
        <taxon>Bacteria</taxon>
        <taxon>Bacillati</taxon>
        <taxon>Actinomycetota</taxon>
        <taxon>Actinomycetes</taxon>
        <taxon>Micrococcales</taxon>
        <taxon>Microbacteriaceae</taxon>
        <taxon>Agrococcus</taxon>
    </lineage>
</organism>
<keyword evidence="4" id="KW-0804">Transcription</keyword>
<dbReference type="EMBL" id="FOZN01000002">
    <property type="protein sequence ID" value="SFS11094.1"/>
    <property type="molecule type" value="Genomic_DNA"/>
</dbReference>
<dbReference type="Proteomes" id="UP000198506">
    <property type="component" value="Unassembled WGS sequence"/>
</dbReference>
<keyword evidence="3 7" id="KW-0238">DNA-binding</keyword>
<dbReference type="RefSeq" id="WP_092917374.1">
    <property type="nucleotide sequence ID" value="NZ_FOZN01000002.1"/>
</dbReference>
<dbReference type="InterPro" id="IPR000551">
    <property type="entry name" value="MerR-type_HTH_dom"/>
</dbReference>
<sequence>MKSSAAAKDVVWTIGELAERFGLETHVLRHWESEGLLAPERDAGGRRRYREPDAYRVATIIASKAAGMRLDQIGAMLGGENADRHRILDAHLADIDERIAALERSRAMALHALECRAHDIATCPGFRSHVADIVAGERRGFPQQADAHPPGQHPVGHALPAG</sequence>